<proteinExistence type="predicted"/>
<sequence>MMRHLFGCAALCLLLAAGSSARTLDLDVHLDVEARRLAASGRFDPPLREFLLDARLTPQPPSAWQRIGEEAGAVRWRAIDGKPKERIDWQGELATLPAARDARQVLGRLPPMADRAGSWLPAASLWHPWAGDEPFSYRVSLDLPATQRALVPGRLLSETLTRRGWHAEFASEQPAIGLDLLAGPWRVGLDDLVLARDRRVSVRSWFTPAVEALAADYRASAARYIAGYSDLIGPYPYAGFNIVAGPLPTGIALPGLTYLGEEVLRLPFIRTISLRHEVLHAWWGNGVEPDWAHGNWSEGLVTLLADHATREEESADAARQLRKDWLRDLAALEPGEDRPLREFRARHDGASQIVGYQKSAFVFLMLRDMLGTQSFNTALRTLWQERQGQRAGWDDLQRVFEQACGCALGPWFTQWLDRPGLPAPRITSARSLIRQHGYRLELDLAQDEPPWLLELPLAIDTPAGVIERRVRFDNAQATVSLELPAQPLTVRLDPQARSARRLSPEETPPALRQVQVAAGVALLLPVRDGDWPGAAREISERWLDTQAHADGSTRLVIGPPAAVDSWLATAGLERPAEVRGGTAQAWAMRGRDGRTLAVITAATPAEAAALGAKLVHYGRFGWVVASDGRVSDRGIWAAPTPAISVLPAP</sequence>
<gene>
    <name evidence="3" type="ORF">C7443_105104</name>
</gene>
<organism evidence="3 4">
    <name type="scientific">Plasticicumulans acidivorans</name>
    <dbReference type="NCBI Taxonomy" id="886464"/>
    <lineage>
        <taxon>Bacteria</taxon>
        <taxon>Pseudomonadati</taxon>
        <taxon>Pseudomonadota</taxon>
        <taxon>Gammaproteobacteria</taxon>
        <taxon>Candidatus Competibacteraceae</taxon>
        <taxon>Plasticicumulans</taxon>
    </lineage>
</organism>
<dbReference type="PANTHER" id="PTHR45726">
    <property type="entry name" value="LEUKOTRIENE A-4 HYDROLASE"/>
    <property type="match status" value="1"/>
</dbReference>
<dbReference type="Proteomes" id="UP000246569">
    <property type="component" value="Unassembled WGS sequence"/>
</dbReference>
<dbReference type="InterPro" id="IPR034015">
    <property type="entry name" value="M1_LTA4H"/>
</dbReference>
<dbReference type="EMBL" id="QGTJ01000005">
    <property type="protein sequence ID" value="PWV61676.1"/>
    <property type="molecule type" value="Genomic_DNA"/>
</dbReference>
<feature type="domain" description="Peptidase M1 membrane alanine aminopeptidase" evidence="2">
    <location>
        <begin position="275"/>
        <end position="415"/>
    </location>
</feature>
<name>A0A317MUJ4_9GAMM</name>
<reference evidence="3 4" key="1">
    <citation type="submission" date="2018-05" db="EMBL/GenBank/DDBJ databases">
        <title>Genomic Encyclopedia of Type Strains, Phase IV (KMG-IV): sequencing the most valuable type-strain genomes for metagenomic binning, comparative biology and taxonomic classification.</title>
        <authorList>
            <person name="Goeker M."/>
        </authorList>
    </citation>
    <scope>NUCLEOTIDE SEQUENCE [LARGE SCALE GENOMIC DNA]</scope>
    <source>
        <strain evidence="3 4">DSM 23606</strain>
    </source>
</reference>
<dbReference type="OrthoDB" id="9762302at2"/>
<feature type="signal peptide" evidence="1">
    <location>
        <begin position="1"/>
        <end position="23"/>
    </location>
</feature>
<dbReference type="SUPFAM" id="SSF55486">
    <property type="entry name" value="Metalloproteases ('zincins'), catalytic domain"/>
    <property type="match status" value="1"/>
</dbReference>
<evidence type="ECO:0000259" key="2">
    <source>
        <dbReference type="Pfam" id="PF01433"/>
    </source>
</evidence>
<keyword evidence="4" id="KW-1185">Reference proteome</keyword>
<dbReference type="GO" id="GO:0008237">
    <property type="term" value="F:metallopeptidase activity"/>
    <property type="evidence" value="ECO:0007669"/>
    <property type="project" value="InterPro"/>
</dbReference>
<keyword evidence="1" id="KW-0732">Signal</keyword>
<protein>
    <recommendedName>
        <fullName evidence="2">Peptidase M1 membrane alanine aminopeptidase domain-containing protein</fullName>
    </recommendedName>
</protein>
<dbReference type="RefSeq" id="WP_110018462.1">
    <property type="nucleotide sequence ID" value="NZ_QGTJ01000005.1"/>
</dbReference>
<dbReference type="AlphaFoldDB" id="A0A317MUJ4"/>
<dbReference type="PANTHER" id="PTHR45726:SF3">
    <property type="entry name" value="LEUKOTRIENE A-4 HYDROLASE"/>
    <property type="match status" value="1"/>
</dbReference>
<dbReference type="GO" id="GO:0008270">
    <property type="term" value="F:zinc ion binding"/>
    <property type="evidence" value="ECO:0007669"/>
    <property type="project" value="InterPro"/>
</dbReference>
<comment type="caution">
    <text evidence="3">The sequence shown here is derived from an EMBL/GenBank/DDBJ whole genome shotgun (WGS) entry which is preliminary data.</text>
</comment>
<dbReference type="Gene3D" id="1.10.390.10">
    <property type="entry name" value="Neutral Protease Domain 2"/>
    <property type="match status" value="1"/>
</dbReference>
<evidence type="ECO:0000256" key="1">
    <source>
        <dbReference type="SAM" id="SignalP"/>
    </source>
</evidence>
<feature type="chain" id="PRO_5016307240" description="Peptidase M1 membrane alanine aminopeptidase domain-containing protein" evidence="1">
    <location>
        <begin position="24"/>
        <end position="649"/>
    </location>
</feature>
<accession>A0A317MUJ4</accession>
<evidence type="ECO:0000313" key="3">
    <source>
        <dbReference type="EMBL" id="PWV61676.1"/>
    </source>
</evidence>
<dbReference type="Pfam" id="PF01433">
    <property type="entry name" value="Peptidase_M1"/>
    <property type="match status" value="1"/>
</dbReference>
<dbReference type="InterPro" id="IPR027268">
    <property type="entry name" value="Peptidase_M4/M1_CTD_sf"/>
</dbReference>
<evidence type="ECO:0000313" key="4">
    <source>
        <dbReference type="Proteomes" id="UP000246569"/>
    </source>
</evidence>
<dbReference type="InterPro" id="IPR014782">
    <property type="entry name" value="Peptidase_M1_dom"/>
</dbReference>